<evidence type="ECO:0000313" key="3">
    <source>
        <dbReference type="Proteomes" id="UP001142078"/>
    </source>
</evidence>
<evidence type="ECO:0000313" key="2">
    <source>
        <dbReference type="EMBL" id="MCR2043626.1"/>
    </source>
</evidence>
<sequence length="73" mass="8310">MEKNYILFPASSYGIKLEKLLKAKNIKYTISPTPRSLSKSCGISIMYNKTDEKTIKSIVDENTIEIIGFYTID</sequence>
<dbReference type="InterPro" id="IPR021778">
    <property type="entry name" value="Se/S_carrier-like"/>
</dbReference>
<organism evidence="2 3">
    <name type="scientific">Anaerosalibacter massiliensis</name>
    <dbReference type="NCBI Taxonomy" id="1347392"/>
    <lineage>
        <taxon>Bacteria</taxon>
        <taxon>Bacillati</taxon>
        <taxon>Bacillota</taxon>
        <taxon>Tissierellia</taxon>
        <taxon>Tissierellales</taxon>
        <taxon>Sporanaerobacteraceae</taxon>
        <taxon>Anaerosalibacter</taxon>
    </lineage>
</organism>
<feature type="domain" description="Putative Se/S carrier protein-like" evidence="1">
    <location>
        <begin position="4"/>
        <end position="70"/>
    </location>
</feature>
<protein>
    <submittedName>
        <fullName evidence="2">DUF3343 domain-containing protein</fullName>
    </submittedName>
</protein>
<dbReference type="EMBL" id="JANJZL010000003">
    <property type="protein sequence ID" value="MCR2043626.1"/>
    <property type="molecule type" value="Genomic_DNA"/>
</dbReference>
<accession>A0A9X2MLZ9</accession>
<reference evidence="2" key="1">
    <citation type="submission" date="2022-07" db="EMBL/GenBank/DDBJ databases">
        <title>Enhanced cultured diversity of the mouse gut microbiota enables custom-made synthetic communities.</title>
        <authorList>
            <person name="Afrizal A."/>
        </authorList>
    </citation>
    <scope>NUCLEOTIDE SEQUENCE</scope>
    <source>
        <strain evidence="2">DSM 29482</strain>
    </source>
</reference>
<gene>
    <name evidence="2" type="ORF">NSA23_05775</name>
</gene>
<keyword evidence="3" id="KW-1185">Reference proteome</keyword>
<comment type="caution">
    <text evidence="2">The sequence shown here is derived from an EMBL/GenBank/DDBJ whole genome shotgun (WGS) entry which is preliminary data.</text>
</comment>
<dbReference type="Proteomes" id="UP001142078">
    <property type="component" value="Unassembled WGS sequence"/>
</dbReference>
<dbReference type="RefSeq" id="WP_042680459.1">
    <property type="nucleotide sequence ID" value="NZ_CABKTM010000019.1"/>
</dbReference>
<dbReference type="Pfam" id="PF11823">
    <property type="entry name" value="Se_S_carrier"/>
    <property type="match status" value="1"/>
</dbReference>
<name>A0A9X2MLZ9_9FIRM</name>
<dbReference type="AlphaFoldDB" id="A0A9X2MLZ9"/>
<evidence type="ECO:0000259" key="1">
    <source>
        <dbReference type="Pfam" id="PF11823"/>
    </source>
</evidence>
<proteinExistence type="predicted"/>